<dbReference type="PANTHER" id="PTHR23033:SF47">
    <property type="entry name" value="APPLE DOMAIN-CONTAINING PROTEIN-RELATED"/>
    <property type="match status" value="1"/>
</dbReference>
<evidence type="ECO:0000256" key="2">
    <source>
        <dbReference type="ARBA" id="ARBA00006462"/>
    </source>
</evidence>
<keyword evidence="6 7" id="KW-0472">Membrane</keyword>
<evidence type="ECO:0000256" key="4">
    <source>
        <dbReference type="ARBA" id="ARBA00022968"/>
    </source>
</evidence>
<evidence type="ECO:0008006" key="10">
    <source>
        <dbReference type="Google" id="ProtNLM"/>
    </source>
</evidence>
<keyword evidence="5 7" id="KW-1133">Transmembrane helix</keyword>
<accession>A0A2B7ZSX5</accession>
<protein>
    <recommendedName>
        <fullName evidence="10">Apple domain-containing protein</fullName>
    </recommendedName>
</protein>
<sequence>MEPLSRVYKYWRRWIYRAALVLYVLMGSYLFWRSHDSTHDKGWKPNGAFDILPPSPSPSEEPECPSIPGLNDIHVVLKTGATEALKKLPVHSNTTLRCIPYFTIFSDYKEDIAGFHTLDVLRGVDDEIKNTHPEFELYTSLRDSGRDALSAWNVTDDKSTPVGKPNNPGWVLDKWKFLPMMHETLKARKSAKWYVFMEADTYIIWPNLLAWLGQLNANELYYLGSPVQMGPLLFAHGGSAFVLSHAALKRVTKFHSTRVKEWDEFTHQQWAGDGVLGKALQDAGVELHGSWPMLQGERPWTFDYQSTGFGKSPWCYPPVAYHHMTPDDIQAVWDFENNWRRENGNKFILHSDVFQKLVEPRFSKPGQDWDNNSPDPIKEVQSATDCAAQCADDAECFQYSYELESCRTSKSAKGGVRKPGVVSGWMAERINHKVAQLGSCKKIEWIRPH</sequence>
<proteinExistence type="inferred from homology"/>
<dbReference type="PANTHER" id="PTHR23033">
    <property type="entry name" value="BETA1,3-GALACTOSYLTRANSFERASE"/>
    <property type="match status" value="1"/>
</dbReference>
<dbReference type="Proteomes" id="UP000226031">
    <property type="component" value="Unassembled WGS sequence"/>
</dbReference>
<dbReference type="Gene3D" id="3.50.4.10">
    <property type="entry name" value="Hepatocyte Growth Factor"/>
    <property type="match status" value="1"/>
</dbReference>
<dbReference type="AlphaFoldDB" id="A0A2B7ZSX5"/>
<name>A0A2B7ZSX5_9EURO</name>
<gene>
    <name evidence="8" type="ORF">GX50_00967</name>
</gene>
<evidence type="ECO:0000313" key="9">
    <source>
        <dbReference type="Proteomes" id="UP000226031"/>
    </source>
</evidence>
<dbReference type="GO" id="GO:0016020">
    <property type="term" value="C:membrane"/>
    <property type="evidence" value="ECO:0007669"/>
    <property type="project" value="UniProtKB-SubCell"/>
</dbReference>
<evidence type="ECO:0000313" key="8">
    <source>
        <dbReference type="EMBL" id="PGH36112.1"/>
    </source>
</evidence>
<evidence type="ECO:0000256" key="6">
    <source>
        <dbReference type="ARBA" id="ARBA00023136"/>
    </source>
</evidence>
<keyword evidence="3 7" id="KW-0812">Transmembrane</keyword>
<comment type="subcellular location">
    <subcellularLocation>
        <location evidence="1">Membrane</location>
        <topology evidence="1">Single-pass type II membrane protein</topology>
    </subcellularLocation>
</comment>
<evidence type="ECO:0000256" key="3">
    <source>
        <dbReference type="ARBA" id="ARBA00022692"/>
    </source>
</evidence>
<feature type="transmembrane region" description="Helical" evidence="7">
    <location>
        <begin position="14"/>
        <end position="32"/>
    </location>
</feature>
<evidence type="ECO:0000256" key="7">
    <source>
        <dbReference type="SAM" id="Phobius"/>
    </source>
</evidence>
<dbReference type="Gene3D" id="3.90.550.50">
    <property type="match status" value="1"/>
</dbReference>
<evidence type="ECO:0000256" key="1">
    <source>
        <dbReference type="ARBA" id="ARBA00004606"/>
    </source>
</evidence>
<dbReference type="VEuPathDB" id="FungiDB:EMCG_01671"/>
<keyword evidence="9" id="KW-1185">Reference proteome</keyword>
<organism evidence="8 9">
    <name type="scientific">[Emmonsia] crescens</name>
    <dbReference type="NCBI Taxonomy" id="73230"/>
    <lineage>
        <taxon>Eukaryota</taxon>
        <taxon>Fungi</taxon>
        <taxon>Dikarya</taxon>
        <taxon>Ascomycota</taxon>
        <taxon>Pezizomycotina</taxon>
        <taxon>Eurotiomycetes</taxon>
        <taxon>Eurotiomycetidae</taxon>
        <taxon>Onygenales</taxon>
        <taxon>Ajellomycetaceae</taxon>
        <taxon>Emergomyces</taxon>
    </lineage>
</organism>
<comment type="similarity">
    <text evidence="2">Belongs to the glycosyltransferase 31 family. Beta3-Gal-T subfamily.</text>
</comment>
<keyword evidence="4" id="KW-0735">Signal-anchor</keyword>
<reference evidence="8 9" key="1">
    <citation type="submission" date="2017-10" db="EMBL/GenBank/DDBJ databases">
        <title>Comparative genomics in systemic dimorphic fungi from Ajellomycetaceae.</title>
        <authorList>
            <person name="Munoz J.F."/>
            <person name="Mcewen J.G."/>
            <person name="Clay O.K."/>
            <person name="Cuomo C.A."/>
        </authorList>
    </citation>
    <scope>NUCLEOTIDE SEQUENCE [LARGE SCALE GENOMIC DNA]</scope>
    <source>
        <strain evidence="8 9">UAMH4076</strain>
    </source>
</reference>
<dbReference type="STRING" id="73230.A0A2B7ZSX5"/>
<comment type="caution">
    <text evidence="8">The sequence shown here is derived from an EMBL/GenBank/DDBJ whole genome shotgun (WGS) entry which is preliminary data.</text>
</comment>
<dbReference type="InterPro" id="IPR026050">
    <property type="entry name" value="C1GALT1/C1GALT1_chp1"/>
</dbReference>
<evidence type="ECO:0000256" key="5">
    <source>
        <dbReference type="ARBA" id="ARBA00022989"/>
    </source>
</evidence>
<dbReference type="EMBL" id="PDND01000011">
    <property type="protein sequence ID" value="PGH36112.1"/>
    <property type="molecule type" value="Genomic_DNA"/>
</dbReference>